<dbReference type="EMBL" id="GBRH01260076">
    <property type="protein sequence ID" value="JAD37819.1"/>
    <property type="molecule type" value="Transcribed_RNA"/>
</dbReference>
<dbReference type="AlphaFoldDB" id="A0A0A9Q069"/>
<sequence length="18" mass="2085">MVKSQNNKIILALVQRKT</sequence>
<reference evidence="1" key="2">
    <citation type="journal article" date="2015" name="Data Brief">
        <title>Shoot transcriptome of the giant reed, Arundo donax.</title>
        <authorList>
            <person name="Barrero R.A."/>
            <person name="Guerrero F.D."/>
            <person name="Moolhuijzen P."/>
            <person name="Goolsby J.A."/>
            <person name="Tidwell J."/>
            <person name="Bellgard S.E."/>
            <person name="Bellgard M.I."/>
        </authorList>
    </citation>
    <scope>NUCLEOTIDE SEQUENCE</scope>
    <source>
        <tissue evidence="1">Shoot tissue taken approximately 20 cm above the soil surface</tissue>
    </source>
</reference>
<reference evidence="1" key="1">
    <citation type="submission" date="2014-09" db="EMBL/GenBank/DDBJ databases">
        <authorList>
            <person name="Magalhaes I.L.F."/>
            <person name="Oliveira U."/>
            <person name="Santos F.R."/>
            <person name="Vidigal T.H.D.A."/>
            <person name="Brescovit A.D."/>
            <person name="Santos A.J."/>
        </authorList>
    </citation>
    <scope>NUCLEOTIDE SEQUENCE</scope>
    <source>
        <tissue evidence="1">Shoot tissue taken approximately 20 cm above the soil surface</tissue>
    </source>
</reference>
<organism evidence="1">
    <name type="scientific">Arundo donax</name>
    <name type="common">Giant reed</name>
    <name type="synonym">Donax arundinaceus</name>
    <dbReference type="NCBI Taxonomy" id="35708"/>
    <lineage>
        <taxon>Eukaryota</taxon>
        <taxon>Viridiplantae</taxon>
        <taxon>Streptophyta</taxon>
        <taxon>Embryophyta</taxon>
        <taxon>Tracheophyta</taxon>
        <taxon>Spermatophyta</taxon>
        <taxon>Magnoliopsida</taxon>
        <taxon>Liliopsida</taxon>
        <taxon>Poales</taxon>
        <taxon>Poaceae</taxon>
        <taxon>PACMAD clade</taxon>
        <taxon>Arundinoideae</taxon>
        <taxon>Arundineae</taxon>
        <taxon>Arundo</taxon>
    </lineage>
</organism>
<proteinExistence type="predicted"/>
<name>A0A0A9Q069_ARUDO</name>
<protein>
    <submittedName>
        <fullName evidence="1">Uncharacterized protein</fullName>
    </submittedName>
</protein>
<accession>A0A0A9Q069</accession>
<evidence type="ECO:0000313" key="1">
    <source>
        <dbReference type="EMBL" id="JAD37819.1"/>
    </source>
</evidence>